<dbReference type="InterPro" id="IPR028098">
    <property type="entry name" value="Glyco_trans_4-like_N"/>
</dbReference>
<name>A0A166U4J6_9CLOT</name>
<organism evidence="2 4">
    <name type="scientific">Clostridium coskatii</name>
    <dbReference type="NCBI Taxonomy" id="1705578"/>
    <lineage>
        <taxon>Bacteria</taxon>
        <taxon>Bacillati</taxon>
        <taxon>Bacillota</taxon>
        <taxon>Clostridia</taxon>
        <taxon>Eubacteriales</taxon>
        <taxon>Clostridiaceae</taxon>
        <taxon>Clostridium</taxon>
    </lineage>
</organism>
<dbReference type="EMBL" id="LITQ01000002">
    <property type="protein sequence ID" value="OAA94556.1"/>
    <property type="molecule type" value="Genomic_DNA"/>
</dbReference>
<dbReference type="PANTHER" id="PTHR45947:SF3">
    <property type="entry name" value="SULFOQUINOVOSYL TRANSFERASE SQD2"/>
    <property type="match status" value="1"/>
</dbReference>
<dbReference type="Proteomes" id="UP000093694">
    <property type="component" value="Unassembled WGS sequence"/>
</dbReference>
<dbReference type="GO" id="GO:0016758">
    <property type="term" value="F:hexosyltransferase activity"/>
    <property type="evidence" value="ECO:0007669"/>
    <property type="project" value="TreeGrafter"/>
</dbReference>
<dbReference type="SUPFAM" id="SSF53756">
    <property type="entry name" value="UDP-Glycosyltransferase/glycogen phosphorylase"/>
    <property type="match status" value="1"/>
</dbReference>
<evidence type="ECO:0000313" key="2">
    <source>
        <dbReference type="EMBL" id="OAA94556.1"/>
    </source>
</evidence>
<gene>
    <name evidence="3" type="ORF">CLCOS_05070</name>
    <name evidence="2" type="ORF">WX73_02267</name>
</gene>
<feature type="domain" description="Glycosyltransferase subfamily 4-like N-terminal" evidence="1">
    <location>
        <begin position="17"/>
        <end position="179"/>
    </location>
</feature>
<dbReference type="Pfam" id="PF13439">
    <property type="entry name" value="Glyco_transf_4"/>
    <property type="match status" value="1"/>
</dbReference>
<dbReference type="Gene3D" id="3.40.50.2000">
    <property type="entry name" value="Glycogen Phosphorylase B"/>
    <property type="match status" value="2"/>
</dbReference>
<dbReference type="Pfam" id="PF13692">
    <property type="entry name" value="Glyco_trans_1_4"/>
    <property type="match status" value="1"/>
</dbReference>
<dbReference type="PATRIC" id="fig|1705578.3.peg.1590"/>
<reference evidence="2 4" key="1">
    <citation type="journal article" date="2015" name="Biotechnol. Bioeng.">
        <title>Genome sequence and phenotypic characterization of Caulobacter segnis.</title>
        <authorList>
            <person name="Patel S."/>
            <person name="Fletcher B."/>
            <person name="Scott D.C."/>
            <person name="Ely B."/>
        </authorList>
    </citation>
    <scope>NUCLEOTIDE SEQUENCE [LARGE SCALE GENOMIC DNA]</scope>
    <source>
        <strain evidence="2 4">PS02</strain>
    </source>
</reference>
<keyword evidence="2" id="KW-0808">Transferase</keyword>
<evidence type="ECO:0000313" key="4">
    <source>
        <dbReference type="Proteomes" id="UP000077384"/>
    </source>
</evidence>
<dbReference type="Proteomes" id="UP000077384">
    <property type="component" value="Unassembled WGS sequence"/>
</dbReference>
<dbReference type="EMBL" id="LROR01000027">
    <property type="protein sequence ID" value="OBR97336.1"/>
    <property type="molecule type" value="Genomic_DNA"/>
</dbReference>
<evidence type="ECO:0000313" key="3">
    <source>
        <dbReference type="EMBL" id="OBR97336.1"/>
    </source>
</evidence>
<comment type="caution">
    <text evidence="2">The sequence shown here is derived from an EMBL/GenBank/DDBJ whole genome shotgun (WGS) entry which is preliminary data.</text>
</comment>
<proteinExistence type="predicted"/>
<evidence type="ECO:0000259" key="1">
    <source>
        <dbReference type="Pfam" id="PF13439"/>
    </source>
</evidence>
<dbReference type="PANTHER" id="PTHR45947">
    <property type="entry name" value="SULFOQUINOVOSYL TRANSFERASE SQD2"/>
    <property type="match status" value="1"/>
</dbReference>
<accession>A0A166U4J6</accession>
<evidence type="ECO:0000313" key="5">
    <source>
        <dbReference type="Proteomes" id="UP000093694"/>
    </source>
</evidence>
<protein>
    <submittedName>
        <fullName evidence="2">Glycosyl transferases group 1</fullName>
    </submittedName>
</protein>
<reference evidence="3 5" key="2">
    <citation type="journal article" date="2016" name="Front. Microbiol.">
        <title>Industrial Acetogenic Biocatalysts: A Comparative Metabolic and Genomic Analysis.</title>
        <authorList>
            <person name="Bengelsdorf F."/>
            <person name="Poehlein A."/>
            <person name="Sonja S."/>
            <person name="Erz C."/>
            <person name="Hummel T."/>
            <person name="Hoffmeister S."/>
            <person name="Daniel R."/>
            <person name="Durre P."/>
        </authorList>
    </citation>
    <scope>NUCLEOTIDE SEQUENCE [LARGE SCALE GENOMIC DNA]</scope>
    <source>
        <strain evidence="3 5">PTA-10522</strain>
    </source>
</reference>
<keyword evidence="5" id="KW-1185">Reference proteome</keyword>
<sequence length="370" mass="43469">MNIAMILTNGFDPDPRVYKEAKSLTKLGHKITILCWDREGTYIDKPEENLDGIKIVRFFGNAQYGSGYKQAFKFFNFKRDVYNYLKNKDFEALHCHDFDGLFIGFSINKKLKLKLIYDEHDLFYLYFYNRKGFLNKCIYNLIILMERHMLKKVDIHIVVTPKMKEVYSKISKNIYIVNNAPYKNLFNNIEKTPSDKLRIGFIGSVRYYDEMKALIDASQKYSKFVQIVVCGRGIYSEKLAEYSKKFSNVDIRGAYHIDQLEELYRNIDITYAFYPGDTATISMPNKFYESIITETPVIANKITEFGYEVCKNNFGYGIDGGNLKDTLEHIIGKLIEDREEKKSIVDNMKRLKNNYFWEANEPILSKIYEK</sequence>
<dbReference type="InterPro" id="IPR050194">
    <property type="entry name" value="Glycosyltransferase_grp1"/>
</dbReference>
<dbReference type="AlphaFoldDB" id="A0A166U4J6"/>
<dbReference type="RefSeq" id="WP_063600042.1">
    <property type="nucleotide sequence ID" value="NZ_LITQ01000002.1"/>
</dbReference>